<accession>K1Q741</accession>
<gene>
    <name evidence="1" type="ORF">CGI_10006387</name>
</gene>
<sequence length="114" mass="12908">MNLTNCHSVKLYSEFVRKSGTYGFVNRSLPHISGYILKRFIAHLKSDKELTAPAVYGVLLDLELCYETVLGFNPLLDIANKPLKDLDLNELDMERRNALGSNLRPFSENQFSTG</sequence>
<organism evidence="1">
    <name type="scientific">Magallana gigas</name>
    <name type="common">Pacific oyster</name>
    <name type="synonym">Crassostrea gigas</name>
    <dbReference type="NCBI Taxonomy" id="29159"/>
    <lineage>
        <taxon>Eukaryota</taxon>
        <taxon>Metazoa</taxon>
        <taxon>Spiralia</taxon>
        <taxon>Lophotrochozoa</taxon>
        <taxon>Mollusca</taxon>
        <taxon>Bivalvia</taxon>
        <taxon>Autobranchia</taxon>
        <taxon>Pteriomorphia</taxon>
        <taxon>Ostreida</taxon>
        <taxon>Ostreoidea</taxon>
        <taxon>Ostreidae</taxon>
        <taxon>Magallana</taxon>
    </lineage>
</organism>
<dbReference type="EMBL" id="JH817059">
    <property type="protein sequence ID" value="EKC24675.1"/>
    <property type="molecule type" value="Genomic_DNA"/>
</dbReference>
<evidence type="ECO:0000313" key="1">
    <source>
        <dbReference type="EMBL" id="EKC24675.1"/>
    </source>
</evidence>
<proteinExistence type="predicted"/>
<reference evidence="1" key="1">
    <citation type="journal article" date="2012" name="Nature">
        <title>The oyster genome reveals stress adaptation and complexity of shell formation.</title>
        <authorList>
            <person name="Zhang G."/>
            <person name="Fang X."/>
            <person name="Guo X."/>
            <person name="Li L."/>
            <person name="Luo R."/>
            <person name="Xu F."/>
            <person name="Yang P."/>
            <person name="Zhang L."/>
            <person name="Wang X."/>
            <person name="Qi H."/>
            <person name="Xiong Z."/>
            <person name="Que H."/>
            <person name="Xie Y."/>
            <person name="Holland P.W."/>
            <person name="Paps J."/>
            <person name="Zhu Y."/>
            <person name="Wu F."/>
            <person name="Chen Y."/>
            <person name="Wang J."/>
            <person name="Peng C."/>
            <person name="Meng J."/>
            <person name="Yang L."/>
            <person name="Liu J."/>
            <person name="Wen B."/>
            <person name="Zhang N."/>
            <person name="Huang Z."/>
            <person name="Zhu Q."/>
            <person name="Feng Y."/>
            <person name="Mount A."/>
            <person name="Hedgecock D."/>
            <person name="Xu Z."/>
            <person name="Liu Y."/>
            <person name="Domazet-Loso T."/>
            <person name="Du Y."/>
            <person name="Sun X."/>
            <person name="Zhang S."/>
            <person name="Liu B."/>
            <person name="Cheng P."/>
            <person name="Jiang X."/>
            <person name="Li J."/>
            <person name="Fan D."/>
            <person name="Wang W."/>
            <person name="Fu W."/>
            <person name="Wang T."/>
            <person name="Wang B."/>
            <person name="Zhang J."/>
            <person name="Peng Z."/>
            <person name="Li Y."/>
            <person name="Li N."/>
            <person name="Wang J."/>
            <person name="Chen M."/>
            <person name="He Y."/>
            <person name="Tan F."/>
            <person name="Song X."/>
            <person name="Zheng Q."/>
            <person name="Huang R."/>
            <person name="Yang H."/>
            <person name="Du X."/>
            <person name="Chen L."/>
            <person name="Yang M."/>
            <person name="Gaffney P.M."/>
            <person name="Wang S."/>
            <person name="Luo L."/>
            <person name="She Z."/>
            <person name="Ming Y."/>
            <person name="Huang W."/>
            <person name="Zhang S."/>
            <person name="Huang B."/>
            <person name="Zhang Y."/>
            <person name="Qu T."/>
            <person name="Ni P."/>
            <person name="Miao G."/>
            <person name="Wang J."/>
            <person name="Wang Q."/>
            <person name="Steinberg C.E."/>
            <person name="Wang H."/>
            <person name="Li N."/>
            <person name="Qian L."/>
            <person name="Zhang G."/>
            <person name="Li Y."/>
            <person name="Yang H."/>
            <person name="Liu X."/>
            <person name="Wang J."/>
            <person name="Yin Y."/>
            <person name="Wang J."/>
        </authorList>
    </citation>
    <scope>NUCLEOTIDE SEQUENCE [LARGE SCALE GENOMIC DNA]</scope>
    <source>
        <strain evidence="1">05x7-T-G4-1.051#20</strain>
    </source>
</reference>
<dbReference type="AlphaFoldDB" id="K1Q741"/>
<name>K1Q741_MAGGI</name>
<dbReference type="HOGENOM" id="CLU_2123414_0_0_1"/>
<protein>
    <submittedName>
        <fullName evidence="1">Uncharacterized protein</fullName>
    </submittedName>
</protein>
<dbReference type="InParanoid" id="K1Q741"/>